<proteinExistence type="predicted"/>
<evidence type="ECO:0000313" key="2">
    <source>
        <dbReference type="Proteomes" id="UP001597373"/>
    </source>
</evidence>
<dbReference type="EMBL" id="JBHUIR010000022">
    <property type="protein sequence ID" value="MFD2259728.1"/>
    <property type="molecule type" value="Genomic_DNA"/>
</dbReference>
<keyword evidence="2" id="KW-1185">Reference proteome</keyword>
<dbReference type="InterPro" id="IPR038735">
    <property type="entry name" value="MSMEG_1276-like_NTP-PPase_dom"/>
</dbReference>
<dbReference type="Proteomes" id="UP001597373">
    <property type="component" value="Unassembled WGS sequence"/>
</dbReference>
<accession>A0ABW5DGS4</accession>
<dbReference type="CDD" id="cd11532">
    <property type="entry name" value="NTP-PPase_COG4997"/>
    <property type="match status" value="1"/>
</dbReference>
<evidence type="ECO:0000313" key="1">
    <source>
        <dbReference type="EMBL" id="MFD2259728.1"/>
    </source>
</evidence>
<sequence>MKPGKLVRDKIPTIIRSEGRIPMIRQLSGPELLSALQDKLAEELAEYQAASGDVSRCEELADLIEVIFALARLHGYTEETLMAIAARKKEARGGFEQGFFYLGDEEAVSSEGQHQDL</sequence>
<dbReference type="RefSeq" id="WP_345099278.1">
    <property type="nucleotide sequence ID" value="NZ_BAABGS010000042.1"/>
</dbReference>
<comment type="caution">
    <text evidence="1">The sequence shown here is derived from an EMBL/GenBank/DDBJ whole genome shotgun (WGS) entry which is preliminary data.</text>
</comment>
<protein>
    <submittedName>
        <fullName evidence="1">Nucleoside triphosphate pyrophosphohydrolase</fullName>
    </submittedName>
</protein>
<gene>
    <name evidence="1" type="ORF">ACFSMZ_08110</name>
</gene>
<dbReference type="SUPFAM" id="SSF101386">
    <property type="entry name" value="all-alpha NTP pyrophosphatases"/>
    <property type="match status" value="1"/>
</dbReference>
<organism evidence="1 2">
    <name type="scientific">Chelativorans composti</name>
    <dbReference type="NCBI Taxonomy" id="768533"/>
    <lineage>
        <taxon>Bacteria</taxon>
        <taxon>Pseudomonadati</taxon>
        <taxon>Pseudomonadota</taxon>
        <taxon>Alphaproteobacteria</taxon>
        <taxon>Hyphomicrobiales</taxon>
        <taxon>Phyllobacteriaceae</taxon>
        <taxon>Chelativorans</taxon>
    </lineage>
</organism>
<reference evidence="2" key="1">
    <citation type="journal article" date="2019" name="Int. J. Syst. Evol. Microbiol.">
        <title>The Global Catalogue of Microorganisms (GCM) 10K type strain sequencing project: providing services to taxonomists for standard genome sequencing and annotation.</title>
        <authorList>
            <consortium name="The Broad Institute Genomics Platform"/>
            <consortium name="The Broad Institute Genome Sequencing Center for Infectious Disease"/>
            <person name="Wu L."/>
            <person name="Ma J."/>
        </authorList>
    </citation>
    <scope>NUCLEOTIDE SEQUENCE [LARGE SCALE GENOMIC DNA]</scope>
    <source>
        <strain evidence="2">KCTC 23707</strain>
    </source>
</reference>
<name>A0ABW5DGS4_9HYPH</name>